<keyword evidence="3" id="KW-1185">Reference proteome</keyword>
<organism evidence="2 3">
    <name type="scientific">Kipferlia bialata</name>
    <dbReference type="NCBI Taxonomy" id="797122"/>
    <lineage>
        <taxon>Eukaryota</taxon>
        <taxon>Metamonada</taxon>
        <taxon>Carpediemonas-like organisms</taxon>
        <taxon>Kipferlia</taxon>
    </lineage>
</organism>
<gene>
    <name evidence="2" type="ORF">KIPB_006733</name>
</gene>
<comment type="caution">
    <text evidence="2">The sequence shown here is derived from an EMBL/GenBank/DDBJ whole genome shotgun (WGS) entry which is preliminary data.</text>
</comment>
<dbReference type="EMBL" id="BDIP01001771">
    <property type="protein sequence ID" value="GIQ85109.1"/>
    <property type="molecule type" value="Genomic_DNA"/>
</dbReference>
<dbReference type="Proteomes" id="UP000265618">
    <property type="component" value="Unassembled WGS sequence"/>
</dbReference>
<feature type="compositionally biased region" description="Basic and acidic residues" evidence="1">
    <location>
        <begin position="28"/>
        <end position="44"/>
    </location>
</feature>
<reference evidence="2 3" key="1">
    <citation type="journal article" date="2018" name="PLoS ONE">
        <title>The draft genome of Kipferlia bialata reveals reductive genome evolution in fornicate parasites.</title>
        <authorList>
            <person name="Tanifuji G."/>
            <person name="Takabayashi S."/>
            <person name="Kume K."/>
            <person name="Takagi M."/>
            <person name="Nakayama T."/>
            <person name="Kamikawa R."/>
            <person name="Inagaki Y."/>
            <person name="Hashimoto T."/>
        </authorList>
    </citation>
    <scope>NUCLEOTIDE SEQUENCE [LARGE SCALE GENOMIC DNA]</scope>
    <source>
        <strain evidence="2">NY0173</strain>
    </source>
</reference>
<accession>A0A9K3GID7</accession>
<protein>
    <submittedName>
        <fullName evidence="2">Uncharacterized protein</fullName>
    </submittedName>
</protein>
<evidence type="ECO:0000313" key="3">
    <source>
        <dbReference type="Proteomes" id="UP000265618"/>
    </source>
</evidence>
<feature type="region of interest" description="Disordered" evidence="1">
    <location>
        <begin position="21"/>
        <end position="44"/>
    </location>
</feature>
<name>A0A9K3GID7_9EUKA</name>
<dbReference type="AlphaFoldDB" id="A0A9K3GID7"/>
<evidence type="ECO:0000256" key="1">
    <source>
        <dbReference type="SAM" id="MobiDB-lite"/>
    </source>
</evidence>
<sequence>MEIKRHWARYLTNDRLGLPSDLHATPTARDEVSPKRREAEAEREASEAHLTAAIREGYRVNSLCLVLDVLNSPSFKAPIETGTKEGNRHKQLTSDSLAIELQSAIDAFAEAQCRLHFPGIVCVIDAMRDTRSPETKEGVDVGAVQKVLLTVASNWQSSLKSLMQCCQVRQDSAGDAKDTQTKAHSSFFGRGRLGGGAETDSPHKDRQFGRMILSSRVLEERGPGVFLNVVLAATLDCLLSRYYRPWEKLVRDLDTVGLDDLLVSSLEVERFIQSINS</sequence>
<evidence type="ECO:0000313" key="2">
    <source>
        <dbReference type="EMBL" id="GIQ85109.1"/>
    </source>
</evidence>
<proteinExistence type="predicted"/>